<evidence type="ECO:0000313" key="2">
    <source>
        <dbReference type="EMBL" id="GFR29900.1"/>
    </source>
</evidence>
<dbReference type="InterPro" id="IPR011992">
    <property type="entry name" value="EF-hand-dom_pair"/>
</dbReference>
<dbReference type="PANTHER" id="PTHR46763">
    <property type="entry name" value="DYNEIN REGULATORY COMPLEX PROTEIN 8"/>
    <property type="match status" value="1"/>
</dbReference>
<dbReference type="FunFam" id="1.10.238.10:FF:000001">
    <property type="entry name" value="Calmodulin 1"/>
    <property type="match status" value="1"/>
</dbReference>
<protein>
    <submittedName>
        <fullName evidence="2">Dynein regulatory complex protein 8</fullName>
    </submittedName>
</protein>
<evidence type="ECO:0000313" key="3">
    <source>
        <dbReference type="Proteomes" id="UP000887116"/>
    </source>
</evidence>
<dbReference type="PANTHER" id="PTHR46763:SF1">
    <property type="entry name" value="DYNEIN REGULATORY COMPLEX PROTEIN 8"/>
    <property type="match status" value="1"/>
</dbReference>
<dbReference type="Proteomes" id="UP000887116">
    <property type="component" value="Unassembled WGS sequence"/>
</dbReference>
<dbReference type="OrthoDB" id="10260307at2759"/>
<proteinExistence type="predicted"/>
<dbReference type="SUPFAM" id="SSF47473">
    <property type="entry name" value="EF-hand"/>
    <property type="match status" value="1"/>
</dbReference>
<organism evidence="2 3">
    <name type="scientific">Trichonephila clavata</name>
    <name type="common">Joro spider</name>
    <name type="synonym">Nephila clavata</name>
    <dbReference type="NCBI Taxonomy" id="2740835"/>
    <lineage>
        <taxon>Eukaryota</taxon>
        <taxon>Metazoa</taxon>
        <taxon>Ecdysozoa</taxon>
        <taxon>Arthropoda</taxon>
        <taxon>Chelicerata</taxon>
        <taxon>Arachnida</taxon>
        <taxon>Araneae</taxon>
        <taxon>Araneomorphae</taxon>
        <taxon>Entelegynae</taxon>
        <taxon>Araneoidea</taxon>
        <taxon>Nephilidae</taxon>
        <taxon>Trichonephila</taxon>
    </lineage>
</organism>
<dbReference type="SMART" id="SM00054">
    <property type="entry name" value="EFh"/>
    <property type="match status" value="2"/>
</dbReference>
<keyword evidence="3" id="KW-1185">Reference proteome</keyword>
<feature type="domain" description="EF-hand" evidence="1">
    <location>
        <begin position="125"/>
        <end position="160"/>
    </location>
</feature>
<feature type="domain" description="EF-hand" evidence="1">
    <location>
        <begin position="47"/>
        <end position="82"/>
    </location>
</feature>
<dbReference type="Gene3D" id="1.10.238.10">
    <property type="entry name" value="EF-hand"/>
    <property type="match status" value="2"/>
</dbReference>
<sequence>MWTVLNFKVYLLKSVRSAYYLRPFSCVSVGLLPTEWGYNSRSPYEINIQKQIMEAFRVFDESESGRIEIKNVEIIVRALGRVPRKAEIKKFKAEVEDQDSKGFVKLEVLLPALTDILLKDKWKPAKKEQLQQAFKFFDIKGTGRLSPTYMRKLLMDHGDKLNEEEFESFLSTTVNPFRKKIEYDACYEQLVVPADLDVLQNKNKIMFEIKDET</sequence>
<accession>A0A8X6HWN1</accession>
<dbReference type="AlphaFoldDB" id="A0A8X6HWN1"/>
<dbReference type="PROSITE" id="PS50222">
    <property type="entry name" value="EF_HAND_2"/>
    <property type="match status" value="2"/>
</dbReference>
<name>A0A8X6HWN1_TRICU</name>
<comment type="caution">
    <text evidence="2">The sequence shown here is derived from an EMBL/GenBank/DDBJ whole genome shotgun (WGS) entry which is preliminary data.</text>
</comment>
<dbReference type="InterPro" id="IPR002048">
    <property type="entry name" value="EF_hand_dom"/>
</dbReference>
<reference evidence="2" key="1">
    <citation type="submission" date="2020-07" db="EMBL/GenBank/DDBJ databases">
        <title>Multicomponent nature underlies the extraordinary mechanical properties of spider dragline silk.</title>
        <authorList>
            <person name="Kono N."/>
            <person name="Nakamura H."/>
            <person name="Mori M."/>
            <person name="Yoshida Y."/>
            <person name="Ohtoshi R."/>
            <person name="Malay A.D."/>
            <person name="Moran D.A.P."/>
            <person name="Tomita M."/>
            <person name="Numata K."/>
            <person name="Arakawa K."/>
        </authorList>
    </citation>
    <scope>NUCLEOTIDE SEQUENCE</scope>
</reference>
<dbReference type="EMBL" id="BMAO01039216">
    <property type="protein sequence ID" value="GFR29900.1"/>
    <property type="molecule type" value="Genomic_DNA"/>
</dbReference>
<dbReference type="GO" id="GO:0005509">
    <property type="term" value="F:calcium ion binding"/>
    <property type="evidence" value="ECO:0007669"/>
    <property type="project" value="InterPro"/>
</dbReference>
<gene>
    <name evidence="2" type="primary">Efcab2_1</name>
    <name evidence="2" type="ORF">TNCT_510031</name>
</gene>
<evidence type="ECO:0000259" key="1">
    <source>
        <dbReference type="PROSITE" id="PS50222"/>
    </source>
</evidence>